<keyword evidence="1" id="KW-0732">Signal</keyword>
<dbReference type="Proteomes" id="UP000050640">
    <property type="component" value="Unplaced"/>
</dbReference>
<accession>A0A0R3RNC1</accession>
<dbReference type="STRING" id="1147741.A0A0R3RNC1"/>
<organism evidence="2 3">
    <name type="scientific">Elaeophora elaphi</name>
    <dbReference type="NCBI Taxonomy" id="1147741"/>
    <lineage>
        <taxon>Eukaryota</taxon>
        <taxon>Metazoa</taxon>
        <taxon>Ecdysozoa</taxon>
        <taxon>Nematoda</taxon>
        <taxon>Chromadorea</taxon>
        <taxon>Rhabditida</taxon>
        <taxon>Spirurina</taxon>
        <taxon>Spiruromorpha</taxon>
        <taxon>Filarioidea</taxon>
        <taxon>Onchocercidae</taxon>
        <taxon>Elaeophora</taxon>
    </lineage>
</organism>
<dbReference type="WBParaSite" id="EEL_0000298101-mRNA-1">
    <property type="protein sequence ID" value="EEL_0000298101-mRNA-1"/>
    <property type="gene ID" value="EEL_0000298101"/>
</dbReference>
<name>A0A0R3RNC1_9BILA</name>
<dbReference type="AlphaFoldDB" id="A0A0R3RNC1"/>
<evidence type="ECO:0000313" key="2">
    <source>
        <dbReference type="Proteomes" id="UP000050640"/>
    </source>
</evidence>
<keyword evidence="2" id="KW-1185">Reference proteome</keyword>
<evidence type="ECO:0000313" key="3">
    <source>
        <dbReference type="WBParaSite" id="EEL_0000298101-mRNA-1"/>
    </source>
</evidence>
<feature type="chain" id="PRO_5006447673" evidence="1">
    <location>
        <begin position="23"/>
        <end position="95"/>
    </location>
</feature>
<evidence type="ECO:0000256" key="1">
    <source>
        <dbReference type="SAM" id="SignalP"/>
    </source>
</evidence>
<proteinExistence type="predicted"/>
<protein>
    <submittedName>
        <fullName evidence="3">Secreted protein</fullName>
    </submittedName>
</protein>
<feature type="signal peptide" evidence="1">
    <location>
        <begin position="1"/>
        <end position="22"/>
    </location>
</feature>
<reference evidence="3" key="1">
    <citation type="submission" date="2017-02" db="UniProtKB">
        <authorList>
            <consortium name="WormBaseParasite"/>
        </authorList>
    </citation>
    <scope>IDENTIFICATION</scope>
</reference>
<sequence>MTIMAQLSQLIILLLSIQICEAILLLNTTLPVLPGMDVMSSNKELHIGIIERVSKTEFNWLRRRRQIIAGPLYEWPSITIPYIIWGGDCEKKIYV</sequence>